<sequence length="411" mass="44632">MNLEKSPLTIVLSSDLHGNLKHVESLVALTERVKADLLILAGDLQPRMSALGAWEGKLVFSDSPGTWEILTQRKWAEQELWPRLAKSYGTVVVGWGNHDLRANDEYHKKLLQTHPTIKNIHIVNSDEIVDIPLQQPVPFPTSGSPPSTNWIRVYGKSDIVAGHRPLKERERVDCNADLLCRRCYPQASTATTTSVRSFPSLRGAPHVCWTVATSGLVTDPITLKMVPGDVPMDPASTLESTLGTGFDRLESLRGTGAHLLSTPSDLQGTGKSRPIADGLNPNPIATLAIFHHPPYGTCLDRGGGSQAVRGFLTECATKQGLVDLAVSGHYHDAAKRTGKFAEVIQVKGTNVVWTSAGENGAVDVESAARDPPIVCFNTSNEYHLDSCKAIVIRLERRGDAARRVTANRVAL</sequence>
<dbReference type="AlphaFoldDB" id="A0A139AHG5"/>
<dbReference type="InterPro" id="IPR029052">
    <property type="entry name" value="Metallo-depent_PP-like"/>
</dbReference>
<dbReference type="InterPro" id="IPR004843">
    <property type="entry name" value="Calcineurin-like_PHP"/>
</dbReference>
<dbReference type="GO" id="GO:0016787">
    <property type="term" value="F:hydrolase activity"/>
    <property type="evidence" value="ECO:0007669"/>
    <property type="project" value="InterPro"/>
</dbReference>
<dbReference type="OrthoDB" id="2179700at2759"/>
<dbReference type="SUPFAM" id="SSF56300">
    <property type="entry name" value="Metallo-dependent phosphatases"/>
    <property type="match status" value="1"/>
</dbReference>
<dbReference type="EMBL" id="KQ965756">
    <property type="protein sequence ID" value="KXS16129.1"/>
    <property type="molecule type" value="Genomic_DNA"/>
</dbReference>
<evidence type="ECO:0000313" key="2">
    <source>
        <dbReference type="EMBL" id="KXS16129.1"/>
    </source>
</evidence>
<protein>
    <recommendedName>
        <fullName evidence="1">Calcineurin-like phosphoesterase domain-containing protein</fullName>
    </recommendedName>
</protein>
<gene>
    <name evidence="2" type="ORF">M427DRAFT_301448</name>
</gene>
<dbReference type="Gene3D" id="3.60.21.10">
    <property type="match status" value="1"/>
</dbReference>
<organism evidence="2 3">
    <name type="scientific">Gonapodya prolifera (strain JEL478)</name>
    <name type="common">Monoblepharis prolifera</name>
    <dbReference type="NCBI Taxonomy" id="1344416"/>
    <lineage>
        <taxon>Eukaryota</taxon>
        <taxon>Fungi</taxon>
        <taxon>Fungi incertae sedis</taxon>
        <taxon>Chytridiomycota</taxon>
        <taxon>Chytridiomycota incertae sedis</taxon>
        <taxon>Monoblepharidomycetes</taxon>
        <taxon>Monoblepharidales</taxon>
        <taxon>Gonapodyaceae</taxon>
        <taxon>Gonapodya</taxon>
    </lineage>
</organism>
<reference evidence="2 3" key="1">
    <citation type="journal article" date="2015" name="Genome Biol. Evol.">
        <title>Phylogenomic analyses indicate that early fungi evolved digesting cell walls of algal ancestors of land plants.</title>
        <authorList>
            <person name="Chang Y."/>
            <person name="Wang S."/>
            <person name="Sekimoto S."/>
            <person name="Aerts A.L."/>
            <person name="Choi C."/>
            <person name="Clum A."/>
            <person name="LaButti K.M."/>
            <person name="Lindquist E.A."/>
            <person name="Yee Ngan C."/>
            <person name="Ohm R.A."/>
            <person name="Salamov A.A."/>
            <person name="Grigoriev I.V."/>
            <person name="Spatafora J.W."/>
            <person name="Berbee M.L."/>
        </authorList>
    </citation>
    <scope>NUCLEOTIDE SEQUENCE [LARGE SCALE GENOMIC DNA]</scope>
    <source>
        <strain evidence="2 3">JEL478</strain>
    </source>
</reference>
<name>A0A139AHG5_GONPJ</name>
<evidence type="ECO:0000313" key="3">
    <source>
        <dbReference type="Proteomes" id="UP000070544"/>
    </source>
</evidence>
<proteinExistence type="predicted"/>
<dbReference type="Proteomes" id="UP000070544">
    <property type="component" value="Unassembled WGS sequence"/>
</dbReference>
<accession>A0A139AHG5</accession>
<feature type="domain" description="Calcineurin-like phosphoesterase" evidence="1">
    <location>
        <begin position="9"/>
        <end position="174"/>
    </location>
</feature>
<evidence type="ECO:0000259" key="1">
    <source>
        <dbReference type="Pfam" id="PF00149"/>
    </source>
</evidence>
<dbReference type="Pfam" id="PF00149">
    <property type="entry name" value="Metallophos"/>
    <property type="match status" value="1"/>
</dbReference>
<keyword evidence="3" id="KW-1185">Reference proteome</keyword>